<organism evidence="2 3">
    <name type="scientific">Acorus calamus</name>
    <name type="common">Sweet flag</name>
    <dbReference type="NCBI Taxonomy" id="4465"/>
    <lineage>
        <taxon>Eukaryota</taxon>
        <taxon>Viridiplantae</taxon>
        <taxon>Streptophyta</taxon>
        <taxon>Embryophyta</taxon>
        <taxon>Tracheophyta</taxon>
        <taxon>Spermatophyta</taxon>
        <taxon>Magnoliopsida</taxon>
        <taxon>Liliopsida</taxon>
        <taxon>Acoraceae</taxon>
        <taxon>Acorus</taxon>
    </lineage>
</organism>
<reference evidence="2" key="2">
    <citation type="submission" date="2023-06" db="EMBL/GenBank/DDBJ databases">
        <authorList>
            <person name="Ma L."/>
            <person name="Liu K.-W."/>
            <person name="Li Z."/>
            <person name="Hsiao Y.-Y."/>
            <person name="Qi Y."/>
            <person name="Fu T."/>
            <person name="Tang G."/>
            <person name="Zhang D."/>
            <person name="Sun W.-H."/>
            <person name="Liu D.-K."/>
            <person name="Li Y."/>
            <person name="Chen G.-Z."/>
            <person name="Liu X.-D."/>
            <person name="Liao X.-Y."/>
            <person name="Jiang Y.-T."/>
            <person name="Yu X."/>
            <person name="Hao Y."/>
            <person name="Huang J."/>
            <person name="Zhao X.-W."/>
            <person name="Ke S."/>
            <person name="Chen Y.-Y."/>
            <person name="Wu W.-L."/>
            <person name="Hsu J.-L."/>
            <person name="Lin Y.-F."/>
            <person name="Huang M.-D."/>
            <person name="Li C.-Y."/>
            <person name="Huang L."/>
            <person name="Wang Z.-W."/>
            <person name="Zhao X."/>
            <person name="Zhong W.-Y."/>
            <person name="Peng D.-H."/>
            <person name="Ahmad S."/>
            <person name="Lan S."/>
            <person name="Zhang J.-S."/>
            <person name="Tsai W.-C."/>
            <person name="Van De Peer Y."/>
            <person name="Liu Z.-J."/>
        </authorList>
    </citation>
    <scope>NUCLEOTIDE SEQUENCE</scope>
    <source>
        <strain evidence="2">CP</strain>
        <tissue evidence="2">Leaves</tissue>
    </source>
</reference>
<keyword evidence="3" id="KW-1185">Reference proteome</keyword>
<sequence length="377" mass="40431">MTTTTEAIDLTRRRQQHRLDPGETGERALTLWSRRIHRPLLLPPSLSPSPVLLLGEGGVGAIGAAEDRAEGAVGTAGAGAALTLSHVGKVSAAKSSGNGGGRLPLDKGKEILRGDSSRADVRAAPIGTVSTKGNKKGEWIPVRQPSHKSIISMTEAPTTIEQNNAFTLLSEVQDEEETTIKVVQDEPFLEKAGHQLIQSMENPSKQRQRAKIVNQILTATIEATQQEVLPDTQISETTVRANQSEELCTGTIGKVELIAQTVGSLTYVEGGQQQLLEPSTVRKQSVTSTLLHQVTEGTEDFFIDLFDTPPLGQSTAHSNYKHAKAEGEGSVTKDTNGKTKCAGSLVLDPKIKTRVKKHKKPVSVTHKRKPSKGSSSK</sequence>
<feature type="compositionally biased region" description="Basic and acidic residues" evidence="1">
    <location>
        <begin position="9"/>
        <end position="22"/>
    </location>
</feature>
<dbReference type="AlphaFoldDB" id="A0AAV9CXM8"/>
<evidence type="ECO:0000313" key="2">
    <source>
        <dbReference type="EMBL" id="KAK1293486.1"/>
    </source>
</evidence>
<dbReference type="Proteomes" id="UP001180020">
    <property type="component" value="Unassembled WGS sequence"/>
</dbReference>
<proteinExistence type="predicted"/>
<accession>A0AAV9CXM8</accession>
<reference evidence="2" key="1">
    <citation type="journal article" date="2023" name="Nat. Commun.">
        <title>Diploid and tetraploid genomes of Acorus and the evolution of monocots.</title>
        <authorList>
            <person name="Ma L."/>
            <person name="Liu K.W."/>
            <person name="Li Z."/>
            <person name="Hsiao Y.Y."/>
            <person name="Qi Y."/>
            <person name="Fu T."/>
            <person name="Tang G.D."/>
            <person name="Zhang D."/>
            <person name="Sun W.H."/>
            <person name="Liu D.K."/>
            <person name="Li Y."/>
            <person name="Chen G.Z."/>
            <person name="Liu X.D."/>
            <person name="Liao X.Y."/>
            <person name="Jiang Y.T."/>
            <person name="Yu X."/>
            <person name="Hao Y."/>
            <person name="Huang J."/>
            <person name="Zhao X.W."/>
            <person name="Ke S."/>
            <person name="Chen Y.Y."/>
            <person name="Wu W.L."/>
            <person name="Hsu J.L."/>
            <person name="Lin Y.F."/>
            <person name="Huang M.D."/>
            <person name="Li C.Y."/>
            <person name="Huang L."/>
            <person name="Wang Z.W."/>
            <person name="Zhao X."/>
            <person name="Zhong W.Y."/>
            <person name="Peng D.H."/>
            <person name="Ahmad S."/>
            <person name="Lan S."/>
            <person name="Zhang J.S."/>
            <person name="Tsai W.C."/>
            <person name="Van de Peer Y."/>
            <person name="Liu Z.J."/>
        </authorList>
    </citation>
    <scope>NUCLEOTIDE SEQUENCE</scope>
    <source>
        <strain evidence="2">CP</strain>
    </source>
</reference>
<feature type="region of interest" description="Disordered" evidence="1">
    <location>
        <begin position="1"/>
        <end position="22"/>
    </location>
</feature>
<feature type="compositionally biased region" description="Basic residues" evidence="1">
    <location>
        <begin position="352"/>
        <end position="371"/>
    </location>
</feature>
<dbReference type="EMBL" id="JAUJYO010000017">
    <property type="protein sequence ID" value="KAK1293486.1"/>
    <property type="molecule type" value="Genomic_DNA"/>
</dbReference>
<protein>
    <submittedName>
        <fullName evidence="2">Uncharacterized protein</fullName>
    </submittedName>
</protein>
<comment type="caution">
    <text evidence="2">The sequence shown here is derived from an EMBL/GenBank/DDBJ whole genome shotgun (WGS) entry which is preliminary data.</text>
</comment>
<evidence type="ECO:0000313" key="3">
    <source>
        <dbReference type="Proteomes" id="UP001180020"/>
    </source>
</evidence>
<evidence type="ECO:0000256" key="1">
    <source>
        <dbReference type="SAM" id="MobiDB-lite"/>
    </source>
</evidence>
<gene>
    <name evidence="2" type="ORF">QJS10_CPB17g00843</name>
</gene>
<name>A0AAV9CXM8_ACOCL</name>
<feature type="region of interest" description="Disordered" evidence="1">
    <location>
        <begin position="316"/>
        <end position="377"/>
    </location>
</feature>